<dbReference type="Gene3D" id="3.40.50.10140">
    <property type="entry name" value="Toll/interleukin-1 receptor homology (TIR) domain"/>
    <property type="match status" value="1"/>
</dbReference>
<dbReference type="STRING" id="22663.A0A218X6F7"/>
<evidence type="ECO:0000313" key="8">
    <source>
        <dbReference type="EMBL" id="PKI35484.1"/>
    </source>
</evidence>
<proteinExistence type="predicted"/>
<dbReference type="AlphaFoldDB" id="A0A218X6F7"/>
<dbReference type="EC" id="3.2.2.6" evidence="1"/>
<dbReference type="EMBL" id="MTKT01002229">
    <property type="protein sequence ID" value="OWM80260.1"/>
    <property type="molecule type" value="Genomic_DNA"/>
</dbReference>
<dbReference type="PANTHER" id="PTHR32009:SF39">
    <property type="entry name" value="TIR DOMAIN-CONTAINING PROTEIN"/>
    <property type="match status" value="1"/>
</dbReference>
<sequence>MNVNNSQQHQQLVDGSHNVLSSSSSGDPVIGHEHEVFLSFRGTDTRKSFTDCLYHSLIDAGVRTFRDNEELRAGEEIGPELMKSIRQSKIRIPIFSADYASSKWCLMEVTEMVKSMNESKQRIMPIFLDVMPDEVQHQTGSYAKPFSQHEKRFGQETVKAWREALKEVVKLKGLELDKVANG</sequence>
<dbReference type="GO" id="GO:0061809">
    <property type="term" value="F:NAD+ nucleosidase activity, cyclic ADP-ribose generating"/>
    <property type="evidence" value="ECO:0007669"/>
    <property type="project" value="UniProtKB-EC"/>
</dbReference>
<feature type="compositionally biased region" description="Polar residues" evidence="5">
    <location>
        <begin position="1"/>
        <end position="13"/>
    </location>
</feature>
<name>A0A218X6F7_PUNGR</name>
<dbReference type="PANTHER" id="PTHR32009">
    <property type="entry name" value="TMV RESISTANCE PROTEIN N-LIKE"/>
    <property type="match status" value="1"/>
</dbReference>
<dbReference type="EMBL" id="PGOL01005283">
    <property type="protein sequence ID" value="PKI35484.1"/>
    <property type="molecule type" value="Genomic_DNA"/>
</dbReference>
<dbReference type="Pfam" id="PF01582">
    <property type="entry name" value="TIR"/>
    <property type="match status" value="1"/>
</dbReference>
<comment type="catalytic activity">
    <reaction evidence="4">
        <text>NAD(+) + H2O = ADP-D-ribose + nicotinamide + H(+)</text>
        <dbReference type="Rhea" id="RHEA:16301"/>
        <dbReference type="ChEBI" id="CHEBI:15377"/>
        <dbReference type="ChEBI" id="CHEBI:15378"/>
        <dbReference type="ChEBI" id="CHEBI:17154"/>
        <dbReference type="ChEBI" id="CHEBI:57540"/>
        <dbReference type="ChEBI" id="CHEBI:57967"/>
        <dbReference type="EC" id="3.2.2.6"/>
    </reaction>
    <physiologicalReaction direction="left-to-right" evidence="4">
        <dbReference type="Rhea" id="RHEA:16302"/>
    </physiologicalReaction>
</comment>
<reference evidence="7" key="2">
    <citation type="submission" date="2017-06" db="EMBL/GenBank/DDBJ databases">
        <title>The pomegranate genome and the genomics of punicalagin biosynthesis.</title>
        <authorList>
            <person name="Xu C."/>
        </authorList>
    </citation>
    <scope>NUCLEOTIDE SEQUENCE [LARGE SCALE GENOMIC DNA]</scope>
    <source>
        <tissue evidence="7">Fresh leaf</tissue>
    </source>
</reference>
<keyword evidence="2" id="KW-0378">Hydrolase</keyword>
<evidence type="ECO:0000313" key="9">
    <source>
        <dbReference type="Proteomes" id="UP000197138"/>
    </source>
</evidence>
<feature type="domain" description="TIR" evidence="6">
    <location>
        <begin position="32"/>
        <end position="165"/>
    </location>
</feature>
<dbReference type="FunFam" id="3.40.50.10140:FF:000007">
    <property type="entry name" value="Disease resistance protein (TIR-NBS-LRR class)"/>
    <property type="match status" value="1"/>
</dbReference>
<protein>
    <recommendedName>
        <fullName evidence="1">ADP-ribosyl cyclase/cyclic ADP-ribose hydrolase</fullName>
        <ecNumber evidence="1">3.2.2.6</ecNumber>
    </recommendedName>
</protein>
<evidence type="ECO:0000313" key="7">
    <source>
        <dbReference type="EMBL" id="OWM80260.1"/>
    </source>
</evidence>
<evidence type="ECO:0000256" key="4">
    <source>
        <dbReference type="ARBA" id="ARBA00047304"/>
    </source>
</evidence>
<comment type="caution">
    <text evidence="7">The sequence shown here is derived from an EMBL/GenBank/DDBJ whole genome shotgun (WGS) entry which is preliminary data.</text>
</comment>
<dbReference type="SUPFAM" id="SSF52200">
    <property type="entry name" value="Toll/Interleukin receptor TIR domain"/>
    <property type="match status" value="1"/>
</dbReference>
<reference evidence="9" key="1">
    <citation type="journal article" date="2017" name="Plant J.">
        <title>The pomegranate (Punica granatum L.) genome and the genomics of punicalagin biosynthesis.</title>
        <authorList>
            <person name="Qin G."/>
            <person name="Xu C."/>
            <person name="Ming R."/>
            <person name="Tang H."/>
            <person name="Guyot R."/>
            <person name="Kramer E.M."/>
            <person name="Hu Y."/>
            <person name="Yi X."/>
            <person name="Qi Y."/>
            <person name="Xu X."/>
            <person name="Gao Z."/>
            <person name="Pan H."/>
            <person name="Jian J."/>
            <person name="Tian Y."/>
            <person name="Yue Z."/>
            <person name="Xu Y."/>
        </authorList>
    </citation>
    <scope>NUCLEOTIDE SEQUENCE [LARGE SCALE GENOMIC DNA]</scope>
    <source>
        <strain evidence="9">cv. Dabenzi</strain>
    </source>
</reference>
<accession>A0A218X6F7</accession>
<dbReference type="InterPro" id="IPR035897">
    <property type="entry name" value="Toll_tir_struct_dom_sf"/>
</dbReference>
<evidence type="ECO:0000256" key="1">
    <source>
        <dbReference type="ARBA" id="ARBA00011982"/>
    </source>
</evidence>
<dbReference type="GO" id="GO:0007165">
    <property type="term" value="P:signal transduction"/>
    <property type="evidence" value="ECO:0007669"/>
    <property type="project" value="InterPro"/>
</dbReference>
<reference evidence="8 10" key="3">
    <citation type="submission" date="2017-11" db="EMBL/GenBank/DDBJ databases">
        <title>De-novo sequencing of pomegranate (Punica granatum L.) genome.</title>
        <authorList>
            <person name="Akparov Z."/>
            <person name="Amiraslanov A."/>
            <person name="Hajiyeva S."/>
            <person name="Abbasov M."/>
            <person name="Kaur K."/>
            <person name="Hamwieh A."/>
            <person name="Solovyev V."/>
            <person name="Salamov A."/>
            <person name="Braich B."/>
            <person name="Kosarev P."/>
            <person name="Mahmoud A."/>
            <person name="Hajiyev E."/>
            <person name="Babayeva S."/>
            <person name="Izzatullayeva V."/>
            <person name="Mammadov A."/>
            <person name="Mammadov A."/>
            <person name="Sharifova S."/>
            <person name="Ojaghi J."/>
            <person name="Eynullazada K."/>
            <person name="Bayramov B."/>
            <person name="Abdulazimova A."/>
            <person name="Shahmuradov I."/>
        </authorList>
    </citation>
    <scope>NUCLEOTIDE SEQUENCE [LARGE SCALE GENOMIC DNA]</scope>
    <source>
        <strain evidence="8">AG2017</strain>
        <strain evidence="10">cv. AG2017</strain>
        <tissue evidence="8">Leaf</tissue>
    </source>
</reference>
<evidence type="ECO:0000313" key="10">
    <source>
        <dbReference type="Proteomes" id="UP000233551"/>
    </source>
</evidence>
<dbReference type="PROSITE" id="PS50104">
    <property type="entry name" value="TIR"/>
    <property type="match status" value="1"/>
</dbReference>
<dbReference type="SMART" id="SM00255">
    <property type="entry name" value="TIR"/>
    <property type="match status" value="1"/>
</dbReference>
<organism evidence="7 9">
    <name type="scientific">Punica granatum</name>
    <name type="common">Pomegranate</name>
    <dbReference type="NCBI Taxonomy" id="22663"/>
    <lineage>
        <taxon>Eukaryota</taxon>
        <taxon>Viridiplantae</taxon>
        <taxon>Streptophyta</taxon>
        <taxon>Embryophyta</taxon>
        <taxon>Tracheophyta</taxon>
        <taxon>Spermatophyta</taxon>
        <taxon>Magnoliopsida</taxon>
        <taxon>eudicotyledons</taxon>
        <taxon>Gunneridae</taxon>
        <taxon>Pentapetalae</taxon>
        <taxon>rosids</taxon>
        <taxon>malvids</taxon>
        <taxon>Myrtales</taxon>
        <taxon>Lythraceae</taxon>
        <taxon>Punica</taxon>
    </lineage>
</organism>
<evidence type="ECO:0000259" key="6">
    <source>
        <dbReference type="PROSITE" id="PS50104"/>
    </source>
</evidence>
<dbReference type="InterPro" id="IPR000157">
    <property type="entry name" value="TIR_dom"/>
</dbReference>
<keyword evidence="3" id="KW-0520">NAD</keyword>
<evidence type="ECO:0000256" key="2">
    <source>
        <dbReference type="ARBA" id="ARBA00022801"/>
    </source>
</evidence>
<keyword evidence="10" id="KW-1185">Reference proteome</keyword>
<evidence type="ECO:0000256" key="3">
    <source>
        <dbReference type="ARBA" id="ARBA00023027"/>
    </source>
</evidence>
<gene>
    <name evidence="7" type="ORF">CDL15_Pgr019540</name>
    <name evidence="8" type="ORF">CRG98_044107</name>
</gene>
<dbReference type="Proteomes" id="UP000197138">
    <property type="component" value="Unassembled WGS sequence"/>
</dbReference>
<evidence type="ECO:0000256" key="5">
    <source>
        <dbReference type="SAM" id="MobiDB-lite"/>
    </source>
</evidence>
<dbReference type="Proteomes" id="UP000233551">
    <property type="component" value="Unassembled WGS sequence"/>
</dbReference>
<feature type="region of interest" description="Disordered" evidence="5">
    <location>
        <begin position="1"/>
        <end position="27"/>
    </location>
</feature>